<organism evidence="1 2">
    <name type="scientific">Psilocybe cubensis</name>
    <name type="common">Psychedelic mushroom</name>
    <name type="synonym">Stropharia cubensis</name>
    <dbReference type="NCBI Taxonomy" id="181762"/>
    <lineage>
        <taxon>Eukaryota</taxon>
        <taxon>Fungi</taxon>
        <taxon>Dikarya</taxon>
        <taxon>Basidiomycota</taxon>
        <taxon>Agaricomycotina</taxon>
        <taxon>Agaricomycetes</taxon>
        <taxon>Agaricomycetidae</taxon>
        <taxon>Agaricales</taxon>
        <taxon>Agaricineae</taxon>
        <taxon>Strophariaceae</taxon>
        <taxon>Psilocybe</taxon>
    </lineage>
</organism>
<gene>
    <name evidence="1" type="ORF">JR316_0008913</name>
</gene>
<dbReference type="Proteomes" id="UP000664032">
    <property type="component" value="Unassembled WGS sequence"/>
</dbReference>
<sequence>MSEALRYPKPNTTGGQYPMQEMHAPLEYSSPEHPGGTTTVPVDPAMATMLDDSTVIDFFLSVRLKIMSL</sequence>
<evidence type="ECO:0000313" key="1">
    <source>
        <dbReference type="EMBL" id="KAH9478458.1"/>
    </source>
</evidence>
<evidence type="ECO:0000313" key="2">
    <source>
        <dbReference type="Proteomes" id="UP000664032"/>
    </source>
</evidence>
<keyword evidence="2" id="KW-1185">Reference proteome</keyword>
<name>A0ACB8GRU2_PSICU</name>
<dbReference type="EMBL" id="JAFIQS020000008">
    <property type="protein sequence ID" value="KAH9478458.1"/>
    <property type="molecule type" value="Genomic_DNA"/>
</dbReference>
<protein>
    <submittedName>
        <fullName evidence="1">Uncharacterized protein</fullName>
    </submittedName>
</protein>
<reference evidence="1" key="1">
    <citation type="submission" date="2021-10" db="EMBL/GenBank/DDBJ databases">
        <title>Psilocybe cubensis genome.</title>
        <authorList>
            <person name="Mckernan K.J."/>
            <person name="Crawford S."/>
            <person name="Trippe A."/>
            <person name="Kane L.T."/>
            <person name="Mclaughlin S."/>
        </authorList>
    </citation>
    <scope>NUCLEOTIDE SEQUENCE</scope>
    <source>
        <strain evidence="1">MGC-MH-2018</strain>
    </source>
</reference>
<accession>A0ACB8GRU2</accession>
<comment type="caution">
    <text evidence="1">The sequence shown here is derived from an EMBL/GenBank/DDBJ whole genome shotgun (WGS) entry which is preliminary data.</text>
</comment>
<proteinExistence type="predicted"/>